<dbReference type="Pfam" id="PF11845">
    <property type="entry name" value="Tll0287-like"/>
    <property type="match status" value="1"/>
</dbReference>
<feature type="domain" description="Tll0287-like" evidence="1">
    <location>
        <begin position="114"/>
        <end position="210"/>
    </location>
</feature>
<reference evidence="3" key="1">
    <citation type="submission" date="2018-04" db="EMBL/GenBank/DDBJ databases">
        <title>Complete genome of Antarctic heterotrophic bacterium Hymenobacter nivis.</title>
        <authorList>
            <person name="Terashima M."/>
        </authorList>
    </citation>
    <scope>NUCLEOTIDE SEQUENCE [LARGE SCALE GENOMIC DNA]</scope>
    <source>
        <strain evidence="3">NBRC 111535</strain>
    </source>
</reference>
<dbReference type="InterPro" id="IPR021796">
    <property type="entry name" value="Tll0287-like_dom"/>
</dbReference>
<organism evidence="2 3">
    <name type="scientific">Hymenobacter nivis</name>
    <dbReference type="NCBI Taxonomy" id="1850093"/>
    <lineage>
        <taxon>Bacteria</taxon>
        <taxon>Pseudomonadati</taxon>
        <taxon>Bacteroidota</taxon>
        <taxon>Cytophagia</taxon>
        <taxon>Cytophagales</taxon>
        <taxon>Hymenobacteraceae</taxon>
        <taxon>Hymenobacter</taxon>
    </lineage>
</organism>
<dbReference type="KEGG" id="hnv:DDQ68_14960"/>
<evidence type="ECO:0000313" key="3">
    <source>
        <dbReference type="Proteomes" id="UP000245999"/>
    </source>
</evidence>
<accession>A0A2Z3GPC9</accession>
<dbReference type="AlphaFoldDB" id="A0A2Z3GPC9"/>
<dbReference type="RefSeq" id="WP_109657023.1">
    <property type="nucleotide sequence ID" value="NZ_CP029145.1"/>
</dbReference>
<protein>
    <recommendedName>
        <fullName evidence="1">Tll0287-like domain-containing protein</fullName>
    </recommendedName>
</protein>
<gene>
    <name evidence="2" type="ORF">DDQ68_14960</name>
</gene>
<name>A0A2Z3GPC9_9BACT</name>
<keyword evidence="3" id="KW-1185">Reference proteome</keyword>
<dbReference type="EMBL" id="CP029145">
    <property type="protein sequence ID" value="AWM33972.1"/>
    <property type="molecule type" value="Genomic_DNA"/>
</dbReference>
<proteinExistence type="predicted"/>
<evidence type="ECO:0000259" key="1">
    <source>
        <dbReference type="Pfam" id="PF11845"/>
    </source>
</evidence>
<dbReference type="Proteomes" id="UP000245999">
    <property type="component" value="Chromosome"/>
</dbReference>
<evidence type="ECO:0000313" key="2">
    <source>
        <dbReference type="EMBL" id="AWM33972.1"/>
    </source>
</evidence>
<sequence>MATFVSLASDWRALRGALLLGLLAAAACRPDQIEHLREHKRIGIEAENWVVKRIMPADLMHATRWAGDSLTATADTLLRRTLARALATGGVAGAMSLCRPETYPAVDSLARVLHATARRVSTRPRDPAHRAILLAAEMRTDTTRTLHRESAEVFFYQRPIVLNNALCLRCHGTVGRDIAPADYALIRQQYPQDQATGYRLGQQMGAWQVSLERGGVAEFWTMKTRKKWKEHKMPKLF</sequence>
<dbReference type="OrthoDB" id="1494333at2"/>